<dbReference type="PROSITE" id="PS51123">
    <property type="entry name" value="OMPA_2"/>
    <property type="match status" value="1"/>
</dbReference>
<evidence type="ECO:0000256" key="6">
    <source>
        <dbReference type="SAM" id="SignalP"/>
    </source>
</evidence>
<evidence type="ECO:0000256" key="5">
    <source>
        <dbReference type="SAM" id="Coils"/>
    </source>
</evidence>
<evidence type="ECO:0000256" key="4">
    <source>
        <dbReference type="PROSITE-ProRule" id="PRU00473"/>
    </source>
</evidence>
<reference evidence="8 9" key="1">
    <citation type="submission" date="2018-11" db="EMBL/GenBank/DDBJ databases">
        <title>Flavobacterium sp. nov., YIM 102796 draft genome.</title>
        <authorList>
            <person name="Li G."/>
            <person name="Jiang Y."/>
        </authorList>
    </citation>
    <scope>NUCLEOTIDE SEQUENCE [LARGE SCALE GENOMIC DNA]</scope>
    <source>
        <strain evidence="8 9">YIM 102796</strain>
    </source>
</reference>
<evidence type="ECO:0000259" key="7">
    <source>
        <dbReference type="PROSITE" id="PS51123"/>
    </source>
</evidence>
<sequence length="421" mass="46541">MKKITLPLIAAVLGLSNMNAQEGLPYNKWSIDINGGLTKPSAPMTPGYTGDTFFGLVHADAGVRYMFNNKFGIKADFGYDYMKNGEDSNYFRTTHYRASLQGVANLGRIMNFEEWTRTFGLQAHMGAGYSWMEPGKDGSTVLDYGKDKMGHVLLGLTGQVKLGNRVALNADFTMVNTVRQNYTFDGASEINANERGFNGTFYNATLGLSFYLGKNEQHADWYANDGLTNRVESLENRVTDIENKMIDSDNDGVADYLDLEPNTPAGNMVDTKGRSIDLNKNGIPDSYEDYFDSRYAKKGDTFSSADSNTAQDLINQGYVAVYFDFDKSTPKNAEATNFLITYLRSNPNATVEVNGFADSVGNPSYNQRLSEKRAKNVAKILEQSGISSSRITTSAKGEDTSFDGTNKTTSKFARRVTFKVN</sequence>
<comment type="caution">
    <text evidence="8">The sequence shown here is derived from an EMBL/GenBank/DDBJ whole genome shotgun (WGS) entry which is preliminary data.</text>
</comment>
<accession>A0A3P1AYW2</accession>
<dbReference type="AlphaFoldDB" id="A0A3P1AYW2"/>
<gene>
    <name evidence="8" type="ORF">EG242_09450</name>
</gene>
<dbReference type="PANTHER" id="PTHR30329:SF21">
    <property type="entry name" value="LIPOPROTEIN YIAD-RELATED"/>
    <property type="match status" value="1"/>
</dbReference>
<dbReference type="EMBL" id="RQTJ01000018">
    <property type="protein sequence ID" value="RRA93997.1"/>
    <property type="molecule type" value="Genomic_DNA"/>
</dbReference>
<proteinExistence type="predicted"/>
<evidence type="ECO:0000256" key="2">
    <source>
        <dbReference type="ARBA" id="ARBA00023136"/>
    </source>
</evidence>
<feature type="coiled-coil region" evidence="5">
    <location>
        <begin position="224"/>
        <end position="251"/>
    </location>
</feature>
<keyword evidence="5" id="KW-0175">Coiled coil</keyword>
<dbReference type="PANTHER" id="PTHR30329">
    <property type="entry name" value="STATOR ELEMENT OF FLAGELLAR MOTOR COMPLEX"/>
    <property type="match status" value="1"/>
</dbReference>
<protein>
    <submittedName>
        <fullName evidence="8">OmpA family protein</fullName>
    </submittedName>
</protein>
<dbReference type="Pfam" id="PF00691">
    <property type="entry name" value="OmpA"/>
    <property type="match status" value="1"/>
</dbReference>
<keyword evidence="9" id="KW-1185">Reference proteome</keyword>
<dbReference type="InterPro" id="IPR028974">
    <property type="entry name" value="TSP_type-3_rpt"/>
</dbReference>
<dbReference type="InterPro" id="IPR006665">
    <property type="entry name" value="OmpA-like"/>
</dbReference>
<dbReference type="InterPro" id="IPR036737">
    <property type="entry name" value="OmpA-like_sf"/>
</dbReference>
<feature type="signal peptide" evidence="6">
    <location>
        <begin position="1"/>
        <end position="20"/>
    </location>
</feature>
<dbReference type="RefSeq" id="WP_124899650.1">
    <property type="nucleotide sequence ID" value="NZ_RQTJ01000018.1"/>
</dbReference>
<feature type="domain" description="OmpA-like" evidence="7">
    <location>
        <begin position="310"/>
        <end position="421"/>
    </location>
</feature>
<comment type="subcellular location">
    <subcellularLocation>
        <location evidence="1">Cell outer membrane</location>
    </subcellularLocation>
</comment>
<keyword evidence="2 4" id="KW-0472">Membrane</keyword>
<dbReference type="InterPro" id="IPR050330">
    <property type="entry name" value="Bact_OuterMem_StrucFunc"/>
</dbReference>
<name>A0A3P1AYW2_9FLAO</name>
<dbReference type="SUPFAM" id="SSF103088">
    <property type="entry name" value="OmpA-like"/>
    <property type="match status" value="1"/>
</dbReference>
<evidence type="ECO:0000313" key="8">
    <source>
        <dbReference type="EMBL" id="RRA93997.1"/>
    </source>
</evidence>
<keyword evidence="6" id="KW-0732">Signal</keyword>
<evidence type="ECO:0000256" key="3">
    <source>
        <dbReference type="ARBA" id="ARBA00023237"/>
    </source>
</evidence>
<evidence type="ECO:0000313" key="9">
    <source>
        <dbReference type="Proteomes" id="UP000268372"/>
    </source>
</evidence>
<dbReference type="InterPro" id="IPR006664">
    <property type="entry name" value="OMP_bac"/>
</dbReference>
<feature type="chain" id="PRO_5018092934" evidence="6">
    <location>
        <begin position="21"/>
        <end position="421"/>
    </location>
</feature>
<dbReference type="Gene3D" id="3.30.1330.60">
    <property type="entry name" value="OmpA-like domain"/>
    <property type="match status" value="1"/>
</dbReference>
<dbReference type="GO" id="GO:0009279">
    <property type="term" value="C:cell outer membrane"/>
    <property type="evidence" value="ECO:0007669"/>
    <property type="project" value="UniProtKB-SubCell"/>
</dbReference>
<dbReference type="CDD" id="cd07185">
    <property type="entry name" value="OmpA_C-like"/>
    <property type="match status" value="1"/>
</dbReference>
<dbReference type="SUPFAM" id="SSF103647">
    <property type="entry name" value="TSP type-3 repeat"/>
    <property type="match status" value="1"/>
</dbReference>
<evidence type="ECO:0000256" key="1">
    <source>
        <dbReference type="ARBA" id="ARBA00004442"/>
    </source>
</evidence>
<dbReference type="Proteomes" id="UP000268372">
    <property type="component" value="Unassembled WGS sequence"/>
</dbReference>
<organism evidence="8 9">
    <name type="scientific">Paenimyroides viscosum</name>
    <dbReference type="NCBI Taxonomy" id="2488729"/>
    <lineage>
        <taxon>Bacteria</taxon>
        <taxon>Pseudomonadati</taxon>
        <taxon>Bacteroidota</taxon>
        <taxon>Flavobacteriia</taxon>
        <taxon>Flavobacteriales</taxon>
        <taxon>Flavobacteriaceae</taxon>
        <taxon>Paenimyroides</taxon>
    </lineage>
</organism>
<dbReference type="GO" id="GO:0005509">
    <property type="term" value="F:calcium ion binding"/>
    <property type="evidence" value="ECO:0007669"/>
    <property type="project" value="InterPro"/>
</dbReference>
<keyword evidence="3" id="KW-0998">Cell outer membrane</keyword>
<dbReference type="PRINTS" id="PR01021">
    <property type="entry name" value="OMPADOMAIN"/>
</dbReference>
<dbReference type="OrthoDB" id="1522982at2"/>